<dbReference type="EMBL" id="AM747720">
    <property type="protein sequence ID" value="CAR53272.1"/>
    <property type="molecule type" value="Genomic_DNA"/>
</dbReference>
<dbReference type="InterPro" id="IPR018004">
    <property type="entry name" value="KilA/APSES_HTH"/>
</dbReference>
<feature type="domain" description="KilA-N" evidence="2">
    <location>
        <begin position="30"/>
        <end position="130"/>
    </location>
</feature>
<evidence type="ECO:0000259" key="2">
    <source>
        <dbReference type="PROSITE" id="PS51301"/>
    </source>
</evidence>
<dbReference type="InterPro" id="IPR017880">
    <property type="entry name" value="KilA_N"/>
</dbReference>
<gene>
    <name evidence="3" type="ORF">BCAL2964</name>
</gene>
<evidence type="ECO:0000313" key="3">
    <source>
        <dbReference type="EMBL" id="CAR53272.1"/>
    </source>
</evidence>
<dbReference type="Pfam" id="PF04383">
    <property type="entry name" value="KilA-N"/>
    <property type="match status" value="1"/>
</dbReference>
<dbReference type="AlphaFoldDB" id="B4EB56"/>
<accession>B4EB56</accession>
<dbReference type="RefSeq" id="WP_012492869.1">
    <property type="nucleotide sequence ID" value="NC_011000.1"/>
</dbReference>
<dbReference type="eggNOG" id="ENOG5032YI7">
    <property type="taxonomic scope" value="Bacteria"/>
</dbReference>
<dbReference type="KEGG" id="bcj:BCAL2964"/>
<sequence length="237" mass="25959">MATTLQKKKGRTPAKSAAPTTRADDNRAVRFLSVEFDGEPVQFTADDWINGTQVAERFGKRLRNWLRLAETKAYMRALAAAINSSDVSGLIRRQPGRAGYTLLHPKLAVALARWCDVEFAVWCDLQIDHILRGGVSLWCKATAERSDTTDREPLLTAAAAIVARHRLPFGPVYEALDLFVGVAHAREMTCEQVAQATEFGKRLLSGNATPEDFAAIERNRAQLGKATTQLPLIGGAA</sequence>
<proteinExistence type="predicted"/>
<dbReference type="GO" id="GO:0003677">
    <property type="term" value="F:DNA binding"/>
    <property type="evidence" value="ECO:0007669"/>
    <property type="project" value="UniProtKB-KW"/>
</dbReference>
<evidence type="ECO:0000256" key="1">
    <source>
        <dbReference type="SAM" id="MobiDB-lite"/>
    </source>
</evidence>
<dbReference type="PROSITE" id="PS51301">
    <property type="entry name" value="KILA_N"/>
    <property type="match status" value="1"/>
</dbReference>
<name>B4EB56_BURCJ</name>
<protein>
    <submittedName>
        <fullName evidence="3">Phage-related DNA-binding protein</fullName>
    </submittedName>
</protein>
<dbReference type="HOGENOM" id="CLU_1168920_0_0_4"/>
<dbReference type="SMART" id="SM01252">
    <property type="entry name" value="KilA-N"/>
    <property type="match status" value="1"/>
</dbReference>
<keyword evidence="4" id="KW-1185">Reference proteome</keyword>
<organism evidence="3 4">
    <name type="scientific">Burkholderia cenocepacia (strain ATCC BAA-245 / DSM 16553 / LMG 16656 / NCTC 13227 / J2315 / CF5610)</name>
    <name type="common">Burkholderia cepacia (strain J2315)</name>
    <dbReference type="NCBI Taxonomy" id="216591"/>
    <lineage>
        <taxon>Bacteria</taxon>
        <taxon>Pseudomonadati</taxon>
        <taxon>Pseudomonadota</taxon>
        <taxon>Betaproteobacteria</taxon>
        <taxon>Burkholderiales</taxon>
        <taxon>Burkholderiaceae</taxon>
        <taxon>Burkholderia</taxon>
        <taxon>Burkholderia cepacia complex</taxon>
    </lineage>
</organism>
<feature type="region of interest" description="Disordered" evidence="1">
    <location>
        <begin position="1"/>
        <end position="22"/>
    </location>
</feature>
<keyword evidence="3" id="KW-0238">DNA-binding</keyword>
<evidence type="ECO:0000313" key="4">
    <source>
        <dbReference type="Proteomes" id="UP000001035"/>
    </source>
</evidence>
<reference evidence="3 4" key="1">
    <citation type="journal article" date="2009" name="J. Bacteriol.">
        <title>The genome of Burkholderia cenocepacia J2315, an epidemic pathogen of cystic fibrosis patients.</title>
        <authorList>
            <person name="Holden M.T."/>
            <person name="Seth-Smith H.M."/>
            <person name="Crossman L.C."/>
            <person name="Sebaihia M."/>
            <person name="Bentley S.D."/>
            <person name="Cerdeno-Tarraga A.M."/>
            <person name="Thomson N.R."/>
            <person name="Bason N."/>
            <person name="Quail M.A."/>
            <person name="Sharp S."/>
            <person name="Cherevach I."/>
            <person name="Churcher C."/>
            <person name="Goodhead I."/>
            <person name="Hauser H."/>
            <person name="Holroyd N."/>
            <person name="Mungall K."/>
            <person name="Scott P."/>
            <person name="Walker D."/>
            <person name="White B."/>
            <person name="Rose H."/>
            <person name="Iversen P."/>
            <person name="Mil-Homens D."/>
            <person name="Rocha E.P."/>
            <person name="Fialho A.M."/>
            <person name="Baldwin A."/>
            <person name="Dowson C."/>
            <person name="Barrell B.G."/>
            <person name="Govan J.R."/>
            <person name="Vandamme P."/>
            <person name="Hart C.A."/>
            <person name="Mahenthiralingam E."/>
            <person name="Parkhill J."/>
        </authorList>
    </citation>
    <scope>NUCLEOTIDE SEQUENCE [LARGE SCALE GENOMIC DNA]</scope>
    <source>
        <strain evidence="4">ATCC BAA-245 / DSM 16553 / LMG 16656 / NCTC 13227 / J2315 / CF5610</strain>
    </source>
</reference>
<feature type="compositionally biased region" description="Basic residues" evidence="1">
    <location>
        <begin position="1"/>
        <end position="12"/>
    </location>
</feature>
<dbReference type="Proteomes" id="UP000001035">
    <property type="component" value="Chromosome 1"/>
</dbReference>